<organism evidence="19 20">
    <name type="scientific">Azoarcus indigens</name>
    <dbReference type="NCBI Taxonomy" id="29545"/>
    <lineage>
        <taxon>Bacteria</taxon>
        <taxon>Pseudomonadati</taxon>
        <taxon>Pseudomonadota</taxon>
        <taxon>Betaproteobacteria</taxon>
        <taxon>Rhodocyclales</taxon>
        <taxon>Zoogloeaceae</taxon>
        <taxon>Azoarcus</taxon>
    </lineage>
</organism>
<evidence type="ECO:0000256" key="6">
    <source>
        <dbReference type="ARBA" id="ARBA00022692"/>
    </source>
</evidence>
<reference evidence="19 20" key="1">
    <citation type="submission" date="2019-03" db="EMBL/GenBank/DDBJ databases">
        <title>Genomic Encyclopedia of Type Strains, Phase IV (KMG-IV): sequencing the most valuable type-strain genomes for metagenomic binning, comparative biology and taxonomic classification.</title>
        <authorList>
            <person name="Goeker M."/>
        </authorList>
    </citation>
    <scope>NUCLEOTIDE SEQUENCE [LARGE SCALE GENOMIC DNA]</scope>
    <source>
        <strain evidence="19 20">DSM 12121</strain>
    </source>
</reference>
<evidence type="ECO:0000256" key="1">
    <source>
        <dbReference type="ARBA" id="ARBA00004571"/>
    </source>
</evidence>
<evidence type="ECO:0000313" key="19">
    <source>
        <dbReference type="EMBL" id="TDN44167.1"/>
    </source>
</evidence>
<evidence type="ECO:0000256" key="13">
    <source>
        <dbReference type="ARBA" id="ARBA00023237"/>
    </source>
</evidence>
<keyword evidence="8" id="KW-0625">Polysaccharide transport</keyword>
<dbReference type="InterPro" id="IPR003715">
    <property type="entry name" value="Poly_export_N"/>
</dbReference>
<keyword evidence="13" id="KW-0998">Cell outer membrane</keyword>
<comment type="caution">
    <text evidence="19">The sequence shown here is derived from an EMBL/GenBank/DDBJ whole genome shotgun (WGS) entry which is preliminary data.</text>
</comment>
<keyword evidence="14" id="KW-0449">Lipoprotein</keyword>
<evidence type="ECO:0000256" key="3">
    <source>
        <dbReference type="ARBA" id="ARBA00022448"/>
    </source>
</evidence>
<name>A0A4R6DHK6_9RHOO</name>
<dbReference type="InterPro" id="IPR019554">
    <property type="entry name" value="Soluble_ligand-bd"/>
</dbReference>
<dbReference type="GO" id="GO:0006811">
    <property type="term" value="P:monoatomic ion transport"/>
    <property type="evidence" value="ECO:0007669"/>
    <property type="project" value="UniProtKB-KW"/>
</dbReference>
<dbReference type="GO" id="GO:0046930">
    <property type="term" value="C:pore complex"/>
    <property type="evidence" value="ECO:0007669"/>
    <property type="project" value="UniProtKB-KW"/>
</dbReference>
<feature type="domain" description="Soluble ligand binding" evidence="17">
    <location>
        <begin position="197"/>
        <end position="248"/>
    </location>
</feature>
<dbReference type="Pfam" id="PF22461">
    <property type="entry name" value="SLBB_2"/>
    <property type="match status" value="1"/>
</dbReference>
<feature type="domain" description="SLBB" evidence="18">
    <location>
        <begin position="112"/>
        <end position="191"/>
    </location>
</feature>
<accession>A0A4R6DHK6</accession>
<evidence type="ECO:0000256" key="15">
    <source>
        <dbReference type="SAM" id="SignalP"/>
    </source>
</evidence>
<keyword evidence="20" id="KW-1185">Reference proteome</keyword>
<evidence type="ECO:0000313" key="20">
    <source>
        <dbReference type="Proteomes" id="UP000295129"/>
    </source>
</evidence>
<evidence type="ECO:0000256" key="7">
    <source>
        <dbReference type="ARBA" id="ARBA00022729"/>
    </source>
</evidence>
<evidence type="ECO:0000256" key="14">
    <source>
        <dbReference type="ARBA" id="ARBA00023288"/>
    </source>
</evidence>
<evidence type="ECO:0000256" key="11">
    <source>
        <dbReference type="ARBA" id="ARBA00023136"/>
    </source>
</evidence>
<feature type="domain" description="Polysaccharide export protein N-terminal" evidence="16">
    <location>
        <begin position="31"/>
        <end position="103"/>
    </location>
</feature>
<keyword evidence="10" id="KW-0626">Porin</keyword>
<sequence>MLSSTSLRTFSLLLFLFLQCFSPASRAADGSREYVLGAGDIVRISVFQNPDLTTEGRVSETGMLTFPLIGAVAVGGKAVSAAEALIADRLKRGGFVLQPQVTVLPVQIRGNQVAVLGHVNKPGRYPLETFNLRVTDLLATGGGIANGGADVVVLVGTRDGKRFRREIDVAALFQPGNEDDDVLLSGGDVIYAAKESVFYIYGEVQRAGAYRLERSMSVMQGLATGGGTTLRGTVRGLRIHRRDADGTVKVIEPSLDDLLQPNDVIYVKESLF</sequence>
<keyword evidence="7 15" id="KW-0732">Signal</keyword>
<evidence type="ECO:0000259" key="16">
    <source>
        <dbReference type="Pfam" id="PF02563"/>
    </source>
</evidence>
<dbReference type="NCBIfam" id="TIGR03028">
    <property type="entry name" value="EpsE"/>
    <property type="match status" value="1"/>
</dbReference>
<evidence type="ECO:0000256" key="9">
    <source>
        <dbReference type="ARBA" id="ARBA00023065"/>
    </source>
</evidence>
<evidence type="ECO:0000256" key="5">
    <source>
        <dbReference type="ARBA" id="ARBA00022597"/>
    </source>
</evidence>
<dbReference type="Gene3D" id="3.30.1950.10">
    <property type="entry name" value="wza like domain"/>
    <property type="match status" value="1"/>
</dbReference>
<evidence type="ECO:0000256" key="12">
    <source>
        <dbReference type="ARBA" id="ARBA00023139"/>
    </source>
</evidence>
<feature type="signal peptide" evidence="15">
    <location>
        <begin position="1"/>
        <end position="27"/>
    </location>
</feature>
<dbReference type="EMBL" id="SNVV01000035">
    <property type="protein sequence ID" value="TDN44167.1"/>
    <property type="molecule type" value="Genomic_DNA"/>
</dbReference>
<dbReference type="GO" id="GO:0009279">
    <property type="term" value="C:cell outer membrane"/>
    <property type="evidence" value="ECO:0007669"/>
    <property type="project" value="UniProtKB-SubCell"/>
</dbReference>
<proteinExistence type="inferred from homology"/>
<dbReference type="InterPro" id="IPR017478">
    <property type="entry name" value="Polysacc_export_EpsE"/>
</dbReference>
<evidence type="ECO:0000259" key="18">
    <source>
        <dbReference type="Pfam" id="PF22461"/>
    </source>
</evidence>
<dbReference type="Pfam" id="PF10531">
    <property type="entry name" value="SLBB"/>
    <property type="match status" value="1"/>
</dbReference>
<keyword evidence="6" id="KW-0812">Transmembrane</keyword>
<evidence type="ECO:0000259" key="17">
    <source>
        <dbReference type="Pfam" id="PF10531"/>
    </source>
</evidence>
<keyword evidence="9" id="KW-0406">Ion transport</keyword>
<dbReference type="GO" id="GO:0015288">
    <property type="term" value="F:porin activity"/>
    <property type="evidence" value="ECO:0007669"/>
    <property type="project" value="UniProtKB-KW"/>
</dbReference>
<dbReference type="GO" id="GO:0015159">
    <property type="term" value="F:polysaccharide transmembrane transporter activity"/>
    <property type="evidence" value="ECO:0007669"/>
    <property type="project" value="InterPro"/>
</dbReference>
<protein>
    <submittedName>
        <fullName evidence="19">Polysaccharide export outer membrane protein</fullName>
    </submittedName>
</protein>
<comment type="subcellular location">
    <subcellularLocation>
        <location evidence="1">Cell outer membrane</location>
        <topology evidence="1">Multi-pass membrane protein</topology>
    </subcellularLocation>
</comment>
<keyword evidence="5" id="KW-0762">Sugar transport</keyword>
<dbReference type="Pfam" id="PF02563">
    <property type="entry name" value="Poly_export"/>
    <property type="match status" value="1"/>
</dbReference>
<dbReference type="OrthoDB" id="9815244at2"/>
<evidence type="ECO:0000256" key="8">
    <source>
        <dbReference type="ARBA" id="ARBA00023047"/>
    </source>
</evidence>
<evidence type="ECO:0000256" key="10">
    <source>
        <dbReference type="ARBA" id="ARBA00023114"/>
    </source>
</evidence>
<comment type="similarity">
    <text evidence="2">Belongs to the BexD/CtrA/VexA family.</text>
</comment>
<dbReference type="InterPro" id="IPR049712">
    <property type="entry name" value="Poly_export"/>
</dbReference>
<feature type="chain" id="PRO_5020341714" evidence="15">
    <location>
        <begin position="28"/>
        <end position="272"/>
    </location>
</feature>
<keyword evidence="4" id="KW-1134">Transmembrane beta strand</keyword>
<keyword evidence="3" id="KW-0813">Transport</keyword>
<evidence type="ECO:0000256" key="2">
    <source>
        <dbReference type="ARBA" id="ARBA00009450"/>
    </source>
</evidence>
<keyword evidence="11" id="KW-0472">Membrane</keyword>
<dbReference type="Proteomes" id="UP000295129">
    <property type="component" value="Unassembled WGS sequence"/>
</dbReference>
<gene>
    <name evidence="19" type="ORF">C7389_13520</name>
</gene>
<dbReference type="PANTHER" id="PTHR33619">
    <property type="entry name" value="POLYSACCHARIDE EXPORT PROTEIN GFCE-RELATED"/>
    <property type="match status" value="1"/>
</dbReference>
<dbReference type="InterPro" id="IPR054765">
    <property type="entry name" value="SLBB_dom"/>
</dbReference>
<keyword evidence="12" id="KW-0564">Palmitate</keyword>
<evidence type="ECO:0000256" key="4">
    <source>
        <dbReference type="ARBA" id="ARBA00022452"/>
    </source>
</evidence>
<dbReference type="PANTHER" id="PTHR33619:SF3">
    <property type="entry name" value="POLYSACCHARIDE EXPORT PROTEIN GFCE-RELATED"/>
    <property type="match status" value="1"/>
</dbReference>
<dbReference type="AlphaFoldDB" id="A0A4R6DHK6"/>
<dbReference type="Gene3D" id="3.10.560.10">
    <property type="entry name" value="Outer membrane lipoprotein wza domain like"/>
    <property type="match status" value="2"/>
</dbReference>